<comment type="similarity">
    <text evidence="4">Belongs to the SIMIBI class G3E GTPase family. ZNG1 subfamily.</text>
</comment>
<reference evidence="9" key="1">
    <citation type="journal article" date="2019" name="Int. J. Syst. Evol. Microbiol.">
        <title>The Global Catalogue of Microorganisms (GCM) 10K type strain sequencing project: providing services to taxonomists for standard genome sequencing and annotation.</title>
        <authorList>
            <consortium name="The Broad Institute Genomics Platform"/>
            <consortium name="The Broad Institute Genome Sequencing Center for Infectious Disease"/>
            <person name="Wu L."/>
            <person name="Ma J."/>
        </authorList>
    </citation>
    <scope>NUCLEOTIDE SEQUENCE [LARGE SCALE GENOMIC DNA]</scope>
    <source>
        <strain evidence="9">JCM 16545</strain>
    </source>
</reference>
<comment type="function">
    <text evidence="5">Zinc chaperone that directly transfers zinc cofactor to target proteins, thereby activating them. Zinc is transferred from the CXCC motif in the GTPase domain to the zinc binding site in target proteins in a process requiring GTP hydrolysis.</text>
</comment>
<dbReference type="RefSeq" id="WP_377094746.1">
    <property type="nucleotide sequence ID" value="NZ_JBHSJM010000001.1"/>
</dbReference>
<dbReference type="PANTHER" id="PTHR43603">
    <property type="entry name" value="COBW DOMAIN-CONTAINING PROTEIN DDB_G0274527"/>
    <property type="match status" value="1"/>
</dbReference>
<sequence length="399" mass="45160">MNLTRKLPVTVLSGFLGSGKTTLLNHILRNREGKRVAVIVNDMSEVNIDADLVRNGDASLSHTEEKMVEMSNGCICCPLREDLLLEVGKMAREKRFDHLVIESTGVSEPMPVAETFTFEDENGESLGDSAYIDTMVTVIDTPNFLQDYSTTESLDQRGQAISKDDERTIVDLLNDQIEFADVILVNKIDMISAEQLHRVHGMIRALNPRAKIYDTVNSEVPLGTVVGTGLYDQSRAAAHEGWLDSLVEHTPETEEYGISNFIYERRIPFHPQRFHDCLHKKWPGVIRSKGVFWLASRLKFAGFWSQAGSLSSHQCAGYFWAAVPKMHWPEDTTHIDRVWDGENGDCRQELVLIGQNMDREALTAMLDACLLTDEEITTNERQWHKIFPDPFPKWKIGLV</sequence>
<keyword evidence="3" id="KW-0143">Chaperone</keyword>
<protein>
    <submittedName>
        <fullName evidence="8">GTP-binding protein</fullName>
    </submittedName>
</protein>
<comment type="catalytic activity">
    <reaction evidence="6">
        <text>GTP + H2O = GDP + phosphate + H(+)</text>
        <dbReference type="Rhea" id="RHEA:19669"/>
        <dbReference type="ChEBI" id="CHEBI:15377"/>
        <dbReference type="ChEBI" id="CHEBI:15378"/>
        <dbReference type="ChEBI" id="CHEBI:37565"/>
        <dbReference type="ChEBI" id="CHEBI:43474"/>
        <dbReference type="ChEBI" id="CHEBI:58189"/>
    </reaction>
    <physiologicalReaction direction="left-to-right" evidence="6">
        <dbReference type="Rhea" id="RHEA:19670"/>
    </physiologicalReaction>
</comment>
<dbReference type="PANTHER" id="PTHR43603:SF1">
    <property type="entry name" value="ZINC-REGULATED GTPASE METALLOPROTEIN ACTIVATOR 1"/>
    <property type="match status" value="1"/>
</dbReference>
<dbReference type="InterPro" id="IPR036627">
    <property type="entry name" value="CobW-likC_sf"/>
</dbReference>
<dbReference type="InterPro" id="IPR011629">
    <property type="entry name" value="CobW-like_C"/>
</dbReference>
<evidence type="ECO:0000313" key="8">
    <source>
        <dbReference type="EMBL" id="MFD2275605.1"/>
    </source>
</evidence>
<dbReference type="InterPro" id="IPR051927">
    <property type="entry name" value="Zn_Chap_cDPG_Synth"/>
</dbReference>
<dbReference type="SMART" id="SM00833">
    <property type="entry name" value="CobW_C"/>
    <property type="match status" value="1"/>
</dbReference>
<dbReference type="SUPFAM" id="SSF52540">
    <property type="entry name" value="P-loop containing nucleoside triphosphate hydrolases"/>
    <property type="match status" value="1"/>
</dbReference>
<feature type="domain" description="CobW C-terminal" evidence="7">
    <location>
        <begin position="258"/>
        <end position="370"/>
    </location>
</feature>
<keyword evidence="1" id="KW-0547">Nucleotide-binding</keyword>
<dbReference type="Pfam" id="PF07683">
    <property type="entry name" value="CobW_C"/>
    <property type="match status" value="1"/>
</dbReference>
<dbReference type="EMBL" id="JBHUJC010000011">
    <property type="protein sequence ID" value="MFD2275605.1"/>
    <property type="molecule type" value="Genomic_DNA"/>
</dbReference>
<keyword evidence="9" id="KW-1185">Reference proteome</keyword>
<gene>
    <name evidence="8" type="ORF">ACFSQZ_03910</name>
</gene>
<comment type="caution">
    <text evidence="8">The sequence shown here is derived from an EMBL/GenBank/DDBJ whole genome shotgun (WGS) entry which is preliminary data.</text>
</comment>
<keyword evidence="2" id="KW-0378">Hydrolase</keyword>
<evidence type="ECO:0000313" key="9">
    <source>
        <dbReference type="Proteomes" id="UP001597297"/>
    </source>
</evidence>
<name>A0ABW5E3Z1_9BACT</name>
<evidence type="ECO:0000256" key="3">
    <source>
        <dbReference type="ARBA" id="ARBA00023186"/>
    </source>
</evidence>
<dbReference type="Gene3D" id="3.40.50.300">
    <property type="entry name" value="P-loop containing nucleotide triphosphate hydrolases"/>
    <property type="match status" value="1"/>
</dbReference>
<dbReference type="CDD" id="cd03112">
    <property type="entry name" value="CobW-like"/>
    <property type="match status" value="1"/>
</dbReference>
<evidence type="ECO:0000256" key="5">
    <source>
        <dbReference type="ARBA" id="ARBA00045658"/>
    </source>
</evidence>
<evidence type="ECO:0000259" key="7">
    <source>
        <dbReference type="SMART" id="SM00833"/>
    </source>
</evidence>
<evidence type="ECO:0000256" key="1">
    <source>
        <dbReference type="ARBA" id="ARBA00022741"/>
    </source>
</evidence>
<evidence type="ECO:0000256" key="4">
    <source>
        <dbReference type="ARBA" id="ARBA00034320"/>
    </source>
</evidence>
<dbReference type="Gene3D" id="3.30.1220.10">
    <property type="entry name" value="CobW-like, C-terminal domain"/>
    <property type="match status" value="1"/>
</dbReference>
<dbReference type="InterPro" id="IPR003495">
    <property type="entry name" value="CobW/HypB/UreG_nucleotide-bd"/>
</dbReference>
<proteinExistence type="inferred from homology"/>
<organism evidence="8 9">
    <name type="scientific">Rubritalea spongiae</name>
    <dbReference type="NCBI Taxonomy" id="430797"/>
    <lineage>
        <taxon>Bacteria</taxon>
        <taxon>Pseudomonadati</taxon>
        <taxon>Verrucomicrobiota</taxon>
        <taxon>Verrucomicrobiia</taxon>
        <taxon>Verrucomicrobiales</taxon>
        <taxon>Rubritaleaceae</taxon>
        <taxon>Rubritalea</taxon>
    </lineage>
</organism>
<accession>A0ABW5E3Z1</accession>
<dbReference type="InterPro" id="IPR027417">
    <property type="entry name" value="P-loop_NTPase"/>
</dbReference>
<dbReference type="Proteomes" id="UP001597297">
    <property type="component" value="Unassembled WGS sequence"/>
</dbReference>
<evidence type="ECO:0000256" key="6">
    <source>
        <dbReference type="ARBA" id="ARBA00049117"/>
    </source>
</evidence>
<evidence type="ECO:0000256" key="2">
    <source>
        <dbReference type="ARBA" id="ARBA00022801"/>
    </source>
</evidence>
<dbReference type="Pfam" id="PF02492">
    <property type="entry name" value="cobW"/>
    <property type="match status" value="1"/>
</dbReference>